<name>A0A5E4NSM3_9HEMI</name>
<dbReference type="InterPro" id="IPR032710">
    <property type="entry name" value="NTF2-like_dom_sf"/>
</dbReference>
<protein>
    <submittedName>
        <fullName evidence="3">Nuclear transport factor 2, eukaryote,NTF2-like domain</fullName>
    </submittedName>
</protein>
<feature type="compositionally biased region" description="Polar residues" evidence="1">
    <location>
        <begin position="1745"/>
        <end position="1762"/>
    </location>
</feature>
<feature type="region of interest" description="Disordered" evidence="1">
    <location>
        <begin position="439"/>
        <end position="472"/>
    </location>
</feature>
<organism evidence="3 4">
    <name type="scientific">Cinara cedri</name>
    <dbReference type="NCBI Taxonomy" id="506608"/>
    <lineage>
        <taxon>Eukaryota</taxon>
        <taxon>Metazoa</taxon>
        <taxon>Ecdysozoa</taxon>
        <taxon>Arthropoda</taxon>
        <taxon>Hexapoda</taxon>
        <taxon>Insecta</taxon>
        <taxon>Pterygota</taxon>
        <taxon>Neoptera</taxon>
        <taxon>Paraneoptera</taxon>
        <taxon>Hemiptera</taxon>
        <taxon>Sternorrhyncha</taxon>
        <taxon>Aphidomorpha</taxon>
        <taxon>Aphidoidea</taxon>
        <taxon>Aphididae</taxon>
        <taxon>Lachninae</taxon>
        <taxon>Cinara</taxon>
    </lineage>
</organism>
<feature type="region of interest" description="Disordered" evidence="1">
    <location>
        <begin position="1980"/>
        <end position="2000"/>
    </location>
</feature>
<evidence type="ECO:0000259" key="2">
    <source>
        <dbReference type="PROSITE" id="PS50177"/>
    </source>
</evidence>
<sequence length="2289" mass="254708">MSAAEVGFRFAQHYDSMLNTNPQDAFIIYDKLGDYRTIYEDGTLAIAKKRKELERIVITSVTSSNISVNLLYLETGGHSVEHLLIMVIGERFRYVISMDCRPNRGMLYAIVRSVMQYFSVNQPTQVTTFNVAYDIQENTDNHKIEATSMTQADISNNVAAYNNPLSNTIKINTYNAIKNVQNPTKSILKGVKKITEIATTSQISNDTVMNDANYEKSTNITLVSVRTSASEIGFRFAQIYYATLSTKPENAYLFYNELGEYRTTYEDGTSVLAKNWKEINSVLMRPLTGSDIFVKSITSEPRSGSLENLLITVTGVRFTHVFVANYRPKRGLRYAIVKSIKQYFPANQQPQRTAFDVGNNIAVNTNNPEPAGKKKVKISDDIATYNNPSCNAGNIKSYNTIKNVKNPPKSILKRVTSYTNITDPFVPSRDTLKINSCNAMTNAKNPPRDSLKGVTKSTETDTTSRQSTDTVNNDANYEKTANKNLDCVETSATEIGIRFTQLYYATLSTKPQNAYLFFDELGEHRTISENGTSVLAKNWNEIKSALLNPANLSDNFFKSITSQPVSGSLENLLITVTGIRFTHVFVALMAGFAPDAIRLVKSIKQYFFANQQPQVTTFTAGNNFAENTDNHEPTGKKQENILDDIATCNEPSCNASNIDTYNAITTGNNPPKGILKRGPKYTELATTSKLSHDTVNNDTNYEKNANKNLDCIETSATELGFRFAQIYYATLSTKPENAYLFYNELGEYRTTYEDGTSVLSKNWKEINSVLMRPLTGSDIFVKSITSEPRSGSLENLLITVTGVRFMHVFVANYRPNRGLRYAIVKSIKQYFPSNQQPQVTNVTAGENFAENTDNHESAGKKQANFLDDIATKNELSCNAGNINTYNAIKNPPKNILKRVTSYTNITDPFVPSRDTLKKNSCNAMTIAKNPPRDSLKGVTKSTETDTTSRQSTDTVNNDANYEKTANKNLVCVETSATELGIRFAQLYYATLSTKPQNAYLFYDELGEYRTISEDGTSVLAKNWNEIKNALLNPANLSDIFFKSICRVGQSPSNQNLLITVTGVRFTHVFVANYRPKRGLGYAIVKSLKQYFFTNQPPQITAFDVGNNIAVNTNNPEPAGKKQEDILDDIATCNEPSCNASNIDTYNAITTGKNPPKGILKRVTASKLSHDTVNNYANHDRTANNPLKGILKHGPKYTELATTSKLSHDTVKNDANHEMTAKKPLKGILKRGPKYTELATTSKLSHDTVKNDANHEITAKKPLKGILKRGPKSTELATTSELSQDTVNNDAYHEITAKKPLKGILKRGFKSTELATILKPSYDTKNNNANHEITAKNPLKDILNRGSKTTEIATKTKPSRDTVNDDANHEITVENPPKVILNRVTSCTEIATTSNPSRDTGILKRGPKSTELATTSELSQDTVNNDAYHEITAKKPLKGILKRGPKYTEQATTSKLSHDTVNNYANHDRTAKNPLRGILKRGPKYTELATTSKLSHDTVNNDTNYEKNANKNLDCIETSATELGFRFAQIYYATLSTKPENAYLFYNELGEYRTTYEDGTSVLAKNWKEINSVLMRPLTGSDIFVKSITSEPRSGSLENLLITVTGVRFTHVFVANYRPKRGLRYAIVKSIKQYFPANQQPQRTAFDVGNNIAVNTNNPEPAGKKKVKISDDIATYNNPSCNAGNIKSYNTIKNVKNPPKSILKRVTSYTNITDPFVPSRDTLKINSCNAMTNAKNPPRDSLKGVTKSTETDTTSRQSTDTVNNDANYEKTANKNLDCVETSATEIGIRFAQLYYATLSTKPQNAYLFFDELGEHRTISENGTSVLAKNWNEIKSALLNPANLSDNFFKSITSQPVSGSLENLLITVTGIRFTHVFVANYRPKRGLRYAIVKSIKQYFFANQQPQVTTFTAGNNFAENTDNHEPTGEKQENILDDIATCNEPSCNASNIDTYNAITTGKNPPKGILKRVTASKLSHDTVNNYANHDRTANNPLKGILKRGPKSTELATTSELSQDTVNNDAYHEITAKKPLKGILKRGFKSTELATTSKLSHDTVKNDANHEITAKKPLLSHDTVKNDANHEITAKNPLKDILNRGSKTTEIATKTKPSRDTVNDDANHEITVENPPKVILNRVTSCTEIATTSNPSRDTVNNDLKHEITANNTSIGVKTSATEESFKFAQRYYATLETEKKLAYLFYEEHGEYRTIYEDGTSVLATNWEEINSVILRPGTFSDIFVKSITSEPYGGSLDELLITVIGIRFKHVFIVRYCPNREIHCAIVKSVKQYFPAN</sequence>
<dbReference type="PROSITE" id="PS50177">
    <property type="entry name" value="NTF2_DOMAIN"/>
    <property type="match status" value="1"/>
</dbReference>
<feature type="region of interest" description="Disordered" evidence="1">
    <location>
        <begin position="1729"/>
        <end position="1762"/>
    </location>
</feature>
<keyword evidence="4" id="KW-1185">Reference proteome</keyword>
<dbReference type="OrthoDB" id="339151at2759"/>
<accession>A0A5E4NSM3</accession>
<dbReference type="InterPro" id="IPR018222">
    <property type="entry name" value="Nuclear_transport_factor_2_euk"/>
</dbReference>
<evidence type="ECO:0000313" key="4">
    <source>
        <dbReference type="Proteomes" id="UP000325440"/>
    </source>
</evidence>
<feature type="compositionally biased region" description="Polar residues" evidence="1">
    <location>
        <begin position="455"/>
        <end position="472"/>
    </location>
</feature>
<feature type="domain" description="NTF2" evidence="2">
    <location>
        <begin position="1785"/>
        <end position="1896"/>
    </location>
</feature>
<dbReference type="EMBL" id="CABPRJ010002435">
    <property type="protein sequence ID" value="VVC46110.1"/>
    <property type="molecule type" value="Genomic_DNA"/>
</dbReference>
<feature type="compositionally biased region" description="Polar residues" evidence="1">
    <location>
        <begin position="939"/>
        <end position="956"/>
    </location>
</feature>
<evidence type="ECO:0000313" key="3">
    <source>
        <dbReference type="EMBL" id="VVC46110.1"/>
    </source>
</evidence>
<dbReference type="Proteomes" id="UP000325440">
    <property type="component" value="Unassembled WGS sequence"/>
</dbReference>
<gene>
    <name evidence="3" type="ORF">CINCED_3A000750</name>
</gene>
<reference evidence="3 4" key="1">
    <citation type="submission" date="2019-08" db="EMBL/GenBank/DDBJ databases">
        <authorList>
            <person name="Alioto T."/>
            <person name="Alioto T."/>
            <person name="Gomez Garrido J."/>
        </authorList>
    </citation>
    <scope>NUCLEOTIDE SEQUENCE [LARGE SCALE GENOMIC DNA]</scope>
</reference>
<dbReference type="SUPFAM" id="SSF54427">
    <property type="entry name" value="NTF2-like"/>
    <property type="match status" value="6"/>
</dbReference>
<dbReference type="Gene3D" id="3.10.450.50">
    <property type="match status" value="5"/>
</dbReference>
<proteinExistence type="predicted"/>
<feature type="region of interest" description="Disordered" evidence="1">
    <location>
        <begin position="925"/>
        <end position="956"/>
    </location>
</feature>
<evidence type="ECO:0000256" key="1">
    <source>
        <dbReference type="SAM" id="MobiDB-lite"/>
    </source>
</evidence>
<feature type="region of interest" description="Disordered" evidence="1">
    <location>
        <begin position="1390"/>
        <end position="1416"/>
    </location>
</feature>